<proteinExistence type="predicted"/>
<organism evidence="1 2">
    <name type="scientific">Auriscalpium vulgare</name>
    <dbReference type="NCBI Taxonomy" id="40419"/>
    <lineage>
        <taxon>Eukaryota</taxon>
        <taxon>Fungi</taxon>
        <taxon>Dikarya</taxon>
        <taxon>Basidiomycota</taxon>
        <taxon>Agaricomycotina</taxon>
        <taxon>Agaricomycetes</taxon>
        <taxon>Russulales</taxon>
        <taxon>Auriscalpiaceae</taxon>
        <taxon>Auriscalpium</taxon>
    </lineage>
</organism>
<reference evidence="1" key="1">
    <citation type="submission" date="2021-02" db="EMBL/GenBank/DDBJ databases">
        <authorList>
            <consortium name="DOE Joint Genome Institute"/>
            <person name="Ahrendt S."/>
            <person name="Looney B.P."/>
            <person name="Miyauchi S."/>
            <person name="Morin E."/>
            <person name="Drula E."/>
            <person name="Courty P.E."/>
            <person name="Chicoki N."/>
            <person name="Fauchery L."/>
            <person name="Kohler A."/>
            <person name="Kuo A."/>
            <person name="Labutti K."/>
            <person name="Pangilinan J."/>
            <person name="Lipzen A."/>
            <person name="Riley R."/>
            <person name="Andreopoulos W."/>
            <person name="He G."/>
            <person name="Johnson J."/>
            <person name="Barry K.W."/>
            <person name="Grigoriev I.V."/>
            <person name="Nagy L."/>
            <person name="Hibbett D."/>
            <person name="Henrissat B."/>
            <person name="Matheny P.B."/>
            <person name="Labbe J."/>
            <person name="Martin F."/>
        </authorList>
    </citation>
    <scope>NUCLEOTIDE SEQUENCE</scope>
    <source>
        <strain evidence="1">FP105234-sp</strain>
    </source>
</reference>
<sequence>MSLPVPIAASSNGRQSGKPWKSQKSPTIRSHLQQAVKAKSWSDRMEKTKKQEAIKMLQIELKDEKIAEKQRRREITLERKKAAEERKRAEELKIQLGARKSARLKRKAGRTKKIHH</sequence>
<reference evidence="1" key="2">
    <citation type="journal article" date="2022" name="New Phytol.">
        <title>Evolutionary transition to the ectomycorrhizal habit in the genomes of a hyperdiverse lineage of mushroom-forming fungi.</title>
        <authorList>
            <person name="Looney B."/>
            <person name="Miyauchi S."/>
            <person name="Morin E."/>
            <person name="Drula E."/>
            <person name="Courty P.E."/>
            <person name="Kohler A."/>
            <person name="Kuo A."/>
            <person name="LaButti K."/>
            <person name="Pangilinan J."/>
            <person name="Lipzen A."/>
            <person name="Riley R."/>
            <person name="Andreopoulos W."/>
            <person name="He G."/>
            <person name="Johnson J."/>
            <person name="Nolan M."/>
            <person name="Tritt A."/>
            <person name="Barry K.W."/>
            <person name="Grigoriev I.V."/>
            <person name="Nagy L.G."/>
            <person name="Hibbett D."/>
            <person name="Henrissat B."/>
            <person name="Matheny P.B."/>
            <person name="Labbe J."/>
            <person name="Martin F.M."/>
        </authorList>
    </citation>
    <scope>NUCLEOTIDE SEQUENCE</scope>
    <source>
        <strain evidence="1">FP105234-sp</strain>
    </source>
</reference>
<gene>
    <name evidence="1" type="ORF">FA95DRAFT_1587023</name>
</gene>
<dbReference type="Proteomes" id="UP000814033">
    <property type="component" value="Unassembled WGS sequence"/>
</dbReference>
<keyword evidence="2" id="KW-1185">Reference proteome</keyword>
<name>A0ACB8S6K3_9AGAM</name>
<evidence type="ECO:0000313" key="1">
    <source>
        <dbReference type="EMBL" id="KAI0051711.1"/>
    </source>
</evidence>
<comment type="caution">
    <text evidence="1">The sequence shown here is derived from an EMBL/GenBank/DDBJ whole genome shotgun (WGS) entry which is preliminary data.</text>
</comment>
<dbReference type="EMBL" id="MU275850">
    <property type="protein sequence ID" value="KAI0051711.1"/>
    <property type="molecule type" value="Genomic_DNA"/>
</dbReference>
<protein>
    <submittedName>
        <fullName evidence="1">Uncharacterized protein</fullName>
    </submittedName>
</protein>
<accession>A0ACB8S6K3</accession>
<evidence type="ECO:0000313" key="2">
    <source>
        <dbReference type="Proteomes" id="UP000814033"/>
    </source>
</evidence>